<feature type="signal peptide" evidence="3">
    <location>
        <begin position="1"/>
        <end position="28"/>
    </location>
</feature>
<evidence type="ECO:0000256" key="3">
    <source>
        <dbReference type="SAM" id="SignalP"/>
    </source>
</evidence>
<name>A0A845L3D7_9FIRM</name>
<evidence type="ECO:0000313" key="5">
    <source>
        <dbReference type="EMBL" id="MZP29535.1"/>
    </source>
</evidence>
<dbReference type="Pfam" id="PF00395">
    <property type="entry name" value="SLH"/>
    <property type="match status" value="3"/>
</dbReference>
<keyword evidence="3" id="KW-0732">Signal</keyword>
<comment type="caution">
    <text evidence="5">The sequence shown here is derived from an EMBL/GenBank/DDBJ whole genome shotgun (WGS) entry which is preliminary data.</text>
</comment>
<feature type="region of interest" description="Disordered" evidence="2">
    <location>
        <begin position="217"/>
        <end position="250"/>
    </location>
</feature>
<dbReference type="SUPFAM" id="SSF49265">
    <property type="entry name" value="Fibronectin type III"/>
    <property type="match status" value="1"/>
</dbReference>
<accession>A0A845L3D7</accession>
<dbReference type="CDD" id="cd00063">
    <property type="entry name" value="FN3"/>
    <property type="match status" value="1"/>
</dbReference>
<dbReference type="OrthoDB" id="467434at2"/>
<dbReference type="InterPro" id="IPR036116">
    <property type="entry name" value="FN3_sf"/>
</dbReference>
<sequence length="707" mass="75389">MRTRKTVSLLLALIMAFGMIVSSPPVPAGQSGATFGIAAAVTVAEAAYGVPAITGVAIQGQNSVKVSWTYSTAADAVQSFKILDYKNNASGNELTTVSYRSGQTSYSQVLALDNGQYSLAVATVIPANDRLTVSSRKDITVDELAAPSDFKGTRQGTREILWTWTDNSYGETGFKIYDDDDNLIGRVSANQTYYRESGLKPDTQYIRHVRAYKSANGVDAARESSRSDTGSERTEVWSSGSASSTTRAKDRSVISDTIGEALKNSVSSSDIHLISAGDVDVSDLHIQTEKNRYVAFAGGSLKNYGDGSVRISTSDLELKIPAQYIHRTDEYEGTAIGLREYIDNTSAPLGKSRIGTAYILDLVRYSLYSSNGYTNNNFSSDNPAYITFYYDYWRVSNPASLKIYYINGSYWQELPSTVNTVNRAVHAKITEFGRYALFESPAGAPGVYPGSTQVPGAGNSGLTAGYPPGFGPGYGAGFSSGSASYNPAQYGSGYTGYPAYGATGATGAYGAGPAFNPTYGYYGGGTQSPFVDTIGHWAKPQIEVLAGQGLINGTAQRFFEPDKTMSRAEFLALLMRASGNAVSPPGAPPFQDVRADDWFAGALRQAMQSGVITEGGGVFRPYESISRQDMAAWIGRATRGRLGFGGGADPGSLSDWNEVAPELREDAAIAVRAGLLRGKPGGMFDPYGATTRAEAATVIYNLLSTVR</sequence>
<dbReference type="Proteomes" id="UP000463470">
    <property type="component" value="Unassembled WGS sequence"/>
</dbReference>
<dbReference type="RefSeq" id="WP_161257154.1">
    <property type="nucleotide sequence ID" value="NZ_WXEY01000005.1"/>
</dbReference>
<dbReference type="InterPro" id="IPR001119">
    <property type="entry name" value="SLH_dom"/>
</dbReference>
<evidence type="ECO:0000256" key="2">
    <source>
        <dbReference type="SAM" id="MobiDB-lite"/>
    </source>
</evidence>
<feature type="chain" id="PRO_5039092821" description="SLH domain-containing protein" evidence="3">
    <location>
        <begin position="29"/>
        <end position="707"/>
    </location>
</feature>
<dbReference type="EMBL" id="WXEY01000005">
    <property type="protein sequence ID" value="MZP29535.1"/>
    <property type="molecule type" value="Genomic_DNA"/>
</dbReference>
<gene>
    <name evidence="5" type="ORF">GTO91_07420</name>
</gene>
<dbReference type="InterPro" id="IPR003961">
    <property type="entry name" value="FN3_dom"/>
</dbReference>
<dbReference type="InterPro" id="IPR013783">
    <property type="entry name" value="Ig-like_fold"/>
</dbReference>
<proteinExistence type="predicted"/>
<keyword evidence="6" id="KW-1185">Reference proteome</keyword>
<dbReference type="Gene3D" id="2.60.40.10">
    <property type="entry name" value="Immunoglobulins"/>
    <property type="match status" value="1"/>
</dbReference>
<keyword evidence="1" id="KW-0677">Repeat</keyword>
<protein>
    <recommendedName>
        <fullName evidence="4">SLH domain-containing protein</fullName>
    </recommendedName>
</protein>
<feature type="compositionally biased region" description="Basic and acidic residues" evidence="2">
    <location>
        <begin position="220"/>
        <end position="235"/>
    </location>
</feature>
<evidence type="ECO:0000313" key="6">
    <source>
        <dbReference type="Proteomes" id="UP000463470"/>
    </source>
</evidence>
<feature type="domain" description="SLH" evidence="4">
    <location>
        <begin position="525"/>
        <end position="588"/>
    </location>
</feature>
<feature type="compositionally biased region" description="Polar residues" evidence="2">
    <location>
        <begin position="236"/>
        <end position="246"/>
    </location>
</feature>
<feature type="domain" description="SLH" evidence="4">
    <location>
        <begin position="650"/>
        <end position="707"/>
    </location>
</feature>
<organism evidence="5 6">
    <name type="scientific">Heliomicrobium undosum</name>
    <dbReference type="NCBI Taxonomy" id="121734"/>
    <lineage>
        <taxon>Bacteria</taxon>
        <taxon>Bacillati</taxon>
        <taxon>Bacillota</taxon>
        <taxon>Clostridia</taxon>
        <taxon>Eubacteriales</taxon>
        <taxon>Heliobacteriaceae</taxon>
        <taxon>Heliomicrobium</taxon>
    </lineage>
</organism>
<reference evidence="5 6" key="1">
    <citation type="submission" date="2020-01" db="EMBL/GenBank/DDBJ databases">
        <title>Whole-genome sequence of Heliobacterium undosum DSM 13378.</title>
        <authorList>
            <person name="Kyndt J.A."/>
            <person name="Meyer T.E."/>
        </authorList>
    </citation>
    <scope>NUCLEOTIDE SEQUENCE [LARGE SCALE GENOMIC DNA]</scope>
    <source>
        <strain evidence="5 6">DSM 13378</strain>
    </source>
</reference>
<evidence type="ECO:0000259" key="4">
    <source>
        <dbReference type="PROSITE" id="PS51272"/>
    </source>
</evidence>
<dbReference type="PROSITE" id="PS51272">
    <property type="entry name" value="SLH"/>
    <property type="match status" value="2"/>
</dbReference>
<dbReference type="AlphaFoldDB" id="A0A845L3D7"/>
<evidence type="ECO:0000256" key="1">
    <source>
        <dbReference type="ARBA" id="ARBA00022737"/>
    </source>
</evidence>